<dbReference type="Gene3D" id="3.90.550.10">
    <property type="entry name" value="Spore Coat Polysaccharide Biosynthesis Protein SpsA, Chain A"/>
    <property type="match status" value="1"/>
</dbReference>
<evidence type="ECO:0000313" key="1">
    <source>
        <dbReference type="EMBL" id="THF58992.1"/>
    </source>
</evidence>
<reference evidence="1 2" key="1">
    <citation type="submission" date="2019-04" db="EMBL/GenBank/DDBJ databases">
        <title>Mesorhizobium composti sp. nov., isolated from compost.</title>
        <authorList>
            <person name="Lin S.-Y."/>
            <person name="Hameed A."/>
            <person name="Hsieh Y.-T."/>
            <person name="Young C.-C."/>
        </authorList>
    </citation>
    <scope>NUCLEOTIDE SEQUENCE [LARGE SCALE GENOMIC DNA]</scope>
    <source>
        <strain evidence="1 2">CC-YTH430</strain>
    </source>
</reference>
<name>A0ABY2QAI4_9HYPH</name>
<dbReference type="Proteomes" id="UP000306441">
    <property type="component" value="Unassembled WGS sequence"/>
</dbReference>
<gene>
    <name evidence="1" type="ORF">E6C48_04920</name>
</gene>
<keyword evidence="2" id="KW-1185">Reference proteome</keyword>
<proteinExistence type="predicted"/>
<protein>
    <submittedName>
        <fullName evidence="1">Glycosyl transferase family 2</fullName>
    </submittedName>
</protein>
<dbReference type="SUPFAM" id="SSF53448">
    <property type="entry name" value="Nucleotide-diphospho-sugar transferases"/>
    <property type="match status" value="1"/>
</dbReference>
<dbReference type="GO" id="GO:0016740">
    <property type="term" value="F:transferase activity"/>
    <property type="evidence" value="ECO:0007669"/>
    <property type="project" value="UniProtKB-KW"/>
</dbReference>
<dbReference type="EMBL" id="SSNY01000002">
    <property type="protein sequence ID" value="THF58992.1"/>
    <property type="molecule type" value="Genomic_DNA"/>
</dbReference>
<keyword evidence="1" id="KW-0808">Transferase</keyword>
<dbReference type="InterPro" id="IPR029044">
    <property type="entry name" value="Nucleotide-diphossugar_trans"/>
</dbReference>
<accession>A0ABY2QAI4</accession>
<evidence type="ECO:0000313" key="2">
    <source>
        <dbReference type="Proteomes" id="UP000306441"/>
    </source>
</evidence>
<organism evidence="1 2">
    <name type="scientific">Ollibium composti</name>
    <dbReference type="NCBI Taxonomy" id="2675109"/>
    <lineage>
        <taxon>Bacteria</taxon>
        <taxon>Pseudomonadati</taxon>
        <taxon>Pseudomonadota</taxon>
        <taxon>Alphaproteobacteria</taxon>
        <taxon>Hyphomicrobiales</taxon>
        <taxon>Phyllobacteriaceae</taxon>
        <taxon>Ollibium</taxon>
    </lineage>
</organism>
<comment type="caution">
    <text evidence="1">The sequence shown here is derived from an EMBL/GenBank/DDBJ whole genome shotgun (WGS) entry which is preliminary data.</text>
</comment>
<dbReference type="RefSeq" id="WP_136354610.1">
    <property type="nucleotide sequence ID" value="NZ_SSNY01000002.1"/>
</dbReference>
<sequence length="168" mass="17367">MLSVLIDTLDDEEGLARTLACLVGGAVEGVVREVIVRDNGSGDGTLAVAEHAGCHVVTGGLAAAVGAARSDWLLVLEPGARLESGWTDEVAAYVAHSSMPARFSRASGSRAPFLSRLMARPAALAQGLLIPKRRAMASKAADAEALARGLAMKTLRAGIWPALGRQGR</sequence>